<dbReference type="OrthoDB" id="1049480at2"/>
<feature type="transmembrane region" description="Helical" evidence="2">
    <location>
        <begin position="145"/>
        <end position="166"/>
    </location>
</feature>
<organism evidence="4 5">
    <name type="scientific">Hymenobacter jeollabukensis</name>
    <dbReference type="NCBI Taxonomy" id="2025313"/>
    <lineage>
        <taxon>Bacteria</taxon>
        <taxon>Pseudomonadati</taxon>
        <taxon>Bacteroidota</taxon>
        <taxon>Cytophagia</taxon>
        <taxon>Cytophagales</taxon>
        <taxon>Hymenobacteraceae</taxon>
        <taxon>Hymenobacter</taxon>
    </lineage>
</organism>
<dbReference type="Pfam" id="PF25231">
    <property type="entry name" value="DUF7847"/>
    <property type="match status" value="1"/>
</dbReference>
<sequence>MATPTPPFAYQSDAQRTFATPQDYYRLRDFGQKFEATSVFLRRHGGNLYRVMLLPLLVAIVPLATLMILFGRNFRSGQAYGQLGQGNSISLALMSPAIFGLVVLVLAAMLVQYAMLYGFVKRRMYQSDPTATISAGEAWDEGKRYLLPLIGYSIVAGVFVMIGYVLLILPGIYLSIAVLLLPCVVVFEEADLGSTLSRCLQLIRGKWWSTFGLYIVASIAMWMLAAGLGAVLTIVTALFGAKSADGEAVMSTVIVAQAVQISINLLLTPIIYVLLMFQYFNLVERRDHVSLQWRAEQLGQAPEGPGSPSGPAGPDDALFRPSYGDQAL</sequence>
<feature type="transmembrane region" description="Helical" evidence="2">
    <location>
        <begin position="51"/>
        <end position="71"/>
    </location>
</feature>
<feature type="compositionally biased region" description="Low complexity" evidence="1">
    <location>
        <begin position="304"/>
        <end position="316"/>
    </location>
</feature>
<dbReference type="RefSeq" id="WP_138079975.1">
    <property type="nucleotide sequence ID" value="NZ_VAJM01000010.1"/>
</dbReference>
<dbReference type="InterPro" id="IPR057169">
    <property type="entry name" value="DUF7847"/>
</dbReference>
<feature type="transmembrane region" description="Helical" evidence="2">
    <location>
        <begin position="91"/>
        <end position="116"/>
    </location>
</feature>
<reference evidence="4 5" key="1">
    <citation type="submission" date="2019-05" db="EMBL/GenBank/DDBJ databases">
        <title>Hymenobacter edaphi sp. nov., isolated from abandoned arsenic-contaminated farmland soil.</title>
        <authorList>
            <person name="Nie L."/>
        </authorList>
    </citation>
    <scope>NUCLEOTIDE SEQUENCE [LARGE SCALE GENOMIC DNA]</scope>
    <source>
        <strain evidence="4 5">1-3-3-8</strain>
    </source>
</reference>
<feature type="region of interest" description="Disordered" evidence="1">
    <location>
        <begin position="299"/>
        <end position="328"/>
    </location>
</feature>
<dbReference type="EMBL" id="VAJM01000010">
    <property type="protein sequence ID" value="TLM89975.1"/>
    <property type="molecule type" value="Genomic_DNA"/>
</dbReference>
<feature type="transmembrane region" description="Helical" evidence="2">
    <location>
        <begin position="211"/>
        <end position="241"/>
    </location>
</feature>
<dbReference type="AlphaFoldDB" id="A0A5R8WLD6"/>
<feature type="transmembrane region" description="Helical" evidence="2">
    <location>
        <begin position="253"/>
        <end position="277"/>
    </location>
</feature>
<evidence type="ECO:0000313" key="4">
    <source>
        <dbReference type="EMBL" id="TLM89975.1"/>
    </source>
</evidence>
<name>A0A5R8WLD6_9BACT</name>
<keyword evidence="2" id="KW-0472">Membrane</keyword>
<evidence type="ECO:0000313" key="5">
    <source>
        <dbReference type="Proteomes" id="UP000305517"/>
    </source>
</evidence>
<accession>A0A5R8WLD6</accession>
<dbReference type="Proteomes" id="UP000305517">
    <property type="component" value="Unassembled WGS sequence"/>
</dbReference>
<evidence type="ECO:0000256" key="2">
    <source>
        <dbReference type="SAM" id="Phobius"/>
    </source>
</evidence>
<evidence type="ECO:0000256" key="1">
    <source>
        <dbReference type="SAM" id="MobiDB-lite"/>
    </source>
</evidence>
<gene>
    <name evidence="4" type="ORF">FDY95_18295</name>
</gene>
<evidence type="ECO:0000259" key="3">
    <source>
        <dbReference type="Pfam" id="PF25231"/>
    </source>
</evidence>
<comment type="caution">
    <text evidence="4">The sequence shown here is derived from an EMBL/GenBank/DDBJ whole genome shotgun (WGS) entry which is preliminary data.</text>
</comment>
<keyword evidence="2" id="KW-1133">Transmembrane helix</keyword>
<protein>
    <recommendedName>
        <fullName evidence="3">DUF7847 domain-containing protein</fullName>
    </recommendedName>
</protein>
<feature type="domain" description="DUF7847" evidence="3">
    <location>
        <begin position="155"/>
        <end position="275"/>
    </location>
</feature>
<proteinExistence type="predicted"/>
<feature type="transmembrane region" description="Helical" evidence="2">
    <location>
        <begin position="172"/>
        <end position="190"/>
    </location>
</feature>
<keyword evidence="2" id="KW-0812">Transmembrane</keyword>
<keyword evidence="5" id="KW-1185">Reference proteome</keyword>